<dbReference type="Pfam" id="PF07734">
    <property type="entry name" value="FBA_1"/>
    <property type="match status" value="1"/>
</dbReference>
<proteinExistence type="predicted"/>
<dbReference type="Proteomes" id="UP001058974">
    <property type="component" value="Chromosome 6"/>
</dbReference>
<dbReference type="AlphaFoldDB" id="A0A9D5A391"/>
<evidence type="ECO:0000259" key="2">
    <source>
        <dbReference type="PROSITE" id="PS50181"/>
    </source>
</evidence>
<reference evidence="3 4" key="1">
    <citation type="journal article" date="2022" name="Nat. Genet.">
        <title>Improved pea reference genome and pan-genome highlight genomic features and evolutionary characteristics.</title>
        <authorList>
            <person name="Yang T."/>
            <person name="Liu R."/>
            <person name="Luo Y."/>
            <person name="Hu S."/>
            <person name="Wang D."/>
            <person name="Wang C."/>
            <person name="Pandey M.K."/>
            <person name="Ge S."/>
            <person name="Xu Q."/>
            <person name="Li N."/>
            <person name="Li G."/>
            <person name="Huang Y."/>
            <person name="Saxena R.K."/>
            <person name="Ji Y."/>
            <person name="Li M."/>
            <person name="Yan X."/>
            <person name="He Y."/>
            <person name="Liu Y."/>
            <person name="Wang X."/>
            <person name="Xiang C."/>
            <person name="Varshney R.K."/>
            <person name="Ding H."/>
            <person name="Gao S."/>
            <person name="Zong X."/>
        </authorList>
    </citation>
    <scope>NUCLEOTIDE SEQUENCE [LARGE SCALE GENOMIC DNA]</scope>
    <source>
        <strain evidence="3 4">cv. Zhongwan 6</strain>
    </source>
</reference>
<evidence type="ECO:0000256" key="1">
    <source>
        <dbReference type="SAM" id="MobiDB-lite"/>
    </source>
</evidence>
<dbReference type="InterPro" id="IPR001810">
    <property type="entry name" value="F-box_dom"/>
</dbReference>
<dbReference type="EMBL" id="JAMSHJ010000006">
    <property type="protein sequence ID" value="KAI5392648.1"/>
    <property type="molecule type" value="Genomic_DNA"/>
</dbReference>
<dbReference type="InterPro" id="IPR050796">
    <property type="entry name" value="SCF_F-box_component"/>
</dbReference>
<dbReference type="PROSITE" id="PS50181">
    <property type="entry name" value="FBOX"/>
    <property type="match status" value="1"/>
</dbReference>
<dbReference type="Gramene" id="Psat06G0000100-T1">
    <property type="protein sequence ID" value="KAI5392648.1"/>
    <property type="gene ID" value="KIW84_060001"/>
</dbReference>
<comment type="caution">
    <text evidence="3">The sequence shown here is derived from an EMBL/GenBank/DDBJ whole genome shotgun (WGS) entry which is preliminary data.</text>
</comment>
<dbReference type="SMART" id="SM00256">
    <property type="entry name" value="FBOX"/>
    <property type="match status" value="1"/>
</dbReference>
<dbReference type="NCBIfam" id="TIGR01640">
    <property type="entry name" value="F_box_assoc_1"/>
    <property type="match status" value="1"/>
</dbReference>
<dbReference type="PANTHER" id="PTHR31672">
    <property type="entry name" value="BNACNNG10540D PROTEIN"/>
    <property type="match status" value="1"/>
</dbReference>
<protein>
    <recommendedName>
        <fullName evidence="2">F-box domain-containing protein</fullName>
    </recommendedName>
</protein>
<dbReference type="InterPro" id="IPR006527">
    <property type="entry name" value="F-box-assoc_dom_typ1"/>
</dbReference>
<dbReference type="Gene3D" id="1.20.1280.50">
    <property type="match status" value="1"/>
</dbReference>
<sequence length="541" mass="62840">MAKNMLRPKPTLTSLLRRRKQPHLTLTSLLRRRKQPHPTLTSLLRRWKQPHPTLTSPLRRRKQPHLTLTSPLRRRKQPHLTLMSPLRRRKQPHPSLTSWIGRRKHPHLTLTSPLRRQKQPHLTLTSPLRRRKQPHPSLTSWIGRRKQPHRTLTRRKQPEPSLHIPLDLVAEILCRFSMKQLTQLRCVSKSWNSLISEDSKFAKKQLRLSSSCQGRHHLILKSREFPHLHFPISTIFSSKEATMSGYYLKGESIGGNVSTCDGILCYMIGNSSVLLCNPSTRKFITLPFLEFPHQGNVEMIYTLLYDRFIHSYKVIALNAHHATNREVYVHILGTHCWTRIQDFPSPHQLLFNKDSSLTFEGPREGIFVSDSVNWLVSAFIVSFDLEKGSYQRRMVSGFIVSLDLEKGSYQKLSLPVSNLHFTASCFVSLGTLRGCLSYVLSGASFADIWIMKEFANQKSWTKLFTVPYLKSWDFCRIPKVLYISEDDQVLMETLMIGIRNHRVLVYDSINNTYSFPEFQNNIRLPLNTVLQVYVESLISPF</sequence>
<dbReference type="PANTHER" id="PTHR31672:SF13">
    <property type="entry name" value="F-BOX PROTEIN CPR30-LIKE"/>
    <property type="match status" value="1"/>
</dbReference>
<name>A0A9D5A391_PEA</name>
<dbReference type="SUPFAM" id="SSF81383">
    <property type="entry name" value="F-box domain"/>
    <property type="match status" value="1"/>
</dbReference>
<feature type="region of interest" description="Disordered" evidence="1">
    <location>
        <begin position="47"/>
        <end position="69"/>
    </location>
</feature>
<evidence type="ECO:0000313" key="4">
    <source>
        <dbReference type="Proteomes" id="UP001058974"/>
    </source>
</evidence>
<gene>
    <name evidence="3" type="ORF">KIW84_060001</name>
</gene>
<evidence type="ECO:0000313" key="3">
    <source>
        <dbReference type="EMBL" id="KAI5392648.1"/>
    </source>
</evidence>
<dbReference type="InterPro" id="IPR017451">
    <property type="entry name" value="F-box-assoc_interact_dom"/>
</dbReference>
<dbReference type="InterPro" id="IPR036047">
    <property type="entry name" value="F-box-like_dom_sf"/>
</dbReference>
<feature type="region of interest" description="Disordered" evidence="1">
    <location>
        <begin position="128"/>
        <end position="158"/>
    </location>
</feature>
<dbReference type="Pfam" id="PF00646">
    <property type="entry name" value="F-box"/>
    <property type="match status" value="1"/>
</dbReference>
<organism evidence="3 4">
    <name type="scientific">Pisum sativum</name>
    <name type="common">Garden pea</name>
    <name type="synonym">Lathyrus oleraceus</name>
    <dbReference type="NCBI Taxonomy" id="3888"/>
    <lineage>
        <taxon>Eukaryota</taxon>
        <taxon>Viridiplantae</taxon>
        <taxon>Streptophyta</taxon>
        <taxon>Embryophyta</taxon>
        <taxon>Tracheophyta</taxon>
        <taxon>Spermatophyta</taxon>
        <taxon>Magnoliopsida</taxon>
        <taxon>eudicotyledons</taxon>
        <taxon>Gunneridae</taxon>
        <taxon>Pentapetalae</taxon>
        <taxon>rosids</taxon>
        <taxon>fabids</taxon>
        <taxon>Fabales</taxon>
        <taxon>Fabaceae</taxon>
        <taxon>Papilionoideae</taxon>
        <taxon>50 kb inversion clade</taxon>
        <taxon>NPAAA clade</taxon>
        <taxon>Hologalegina</taxon>
        <taxon>IRL clade</taxon>
        <taxon>Fabeae</taxon>
        <taxon>Lathyrus</taxon>
    </lineage>
</organism>
<keyword evidence="4" id="KW-1185">Reference proteome</keyword>
<accession>A0A9D5A391</accession>
<feature type="compositionally biased region" description="Basic residues" evidence="1">
    <location>
        <begin position="143"/>
        <end position="155"/>
    </location>
</feature>
<feature type="domain" description="F-box" evidence="2">
    <location>
        <begin position="158"/>
        <end position="204"/>
    </location>
</feature>